<dbReference type="PROSITE" id="PS50995">
    <property type="entry name" value="HTH_MARR_2"/>
    <property type="match status" value="1"/>
</dbReference>
<dbReference type="Gene3D" id="1.10.10.10">
    <property type="entry name" value="Winged helix-like DNA-binding domain superfamily/Winged helix DNA-binding domain"/>
    <property type="match status" value="1"/>
</dbReference>
<dbReference type="PRINTS" id="PR00598">
    <property type="entry name" value="HTHMARR"/>
</dbReference>
<dbReference type="InterPro" id="IPR036390">
    <property type="entry name" value="WH_DNA-bd_sf"/>
</dbReference>
<dbReference type="RefSeq" id="WP_163571246.1">
    <property type="nucleotide sequence ID" value="NZ_BAAANY010000039.1"/>
</dbReference>
<proteinExistence type="predicted"/>
<comment type="caution">
    <text evidence="2">The sequence shown here is derived from an EMBL/GenBank/DDBJ whole genome shotgun (WGS) entry which is preliminary data.</text>
</comment>
<dbReference type="Proteomes" id="UP001500618">
    <property type="component" value="Unassembled WGS sequence"/>
</dbReference>
<organism evidence="2 3">
    <name type="scientific">Fodinicola feengrottensis</name>
    <dbReference type="NCBI Taxonomy" id="435914"/>
    <lineage>
        <taxon>Bacteria</taxon>
        <taxon>Bacillati</taxon>
        <taxon>Actinomycetota</taxon>
        <taxon>Actinomycetes</taxon>
        <taxon>Mycobacteriales</taxon>
        <taxon>Fodinicola</taxon>
    </lineage>
</organism>
<evidence type="ECO:0000259" key="1">
    <source>
        <dbReference type="PROSITE" id="PS50995"/>
    </source>
</evidence>
<dbReference type="PANTHER" id="PTHR33164">
    <property type="entry name" value="TRANSCRIPTIONAL REGULATOR, MARR FAMILY"/>
    <property type="match status" value="1"/>
</dbReference>
<reference evidence="2 3" key="1">
    <citation type="journal article" date="2019" name="Int. J. Syst. Evol. Microbiol.">
        <title>The Global Catalogue of Microorganisms (GCM) 10K type strain sequencing project: providing services to taxonomists for standard genome sequencing and annotation.</title>
        <authorList>
            <consortium name="The Broad Institute Genomics Platform"/>
            <consortium name="The Broad Institute Genome Sequencing Center for Infectious Disease"/>
            <person name="Wu L."/>
            <person name="Ma J."/>
        </authorList>
    </citation>
    <scope>NUCLEOTIDE SEQUENCE [LARGE SCALE GENOMIC DNA]</scope>
    <source>
        <strain evidence="2 3">JCM 14718</strain>
    </source>
</reference>
<dbReference type="SMART" id="SM00347">
    <property type="entry name" value="HTH_MARR"/>
    <property type="match status" value="1"/>
</dbReference>
<sequence>MEFAEDAAPTTRLALPSRLLNLAAISANRITDLALKDTGSRRYHYTLLSTLDENGPSSQADLGRCTRIDRSEVTETINDLAERRFVTRTPDPADRRRNIVSITAAGRKHLATLRKLLTDAQAQLLAALSPDERTTLVTLLTRVIGTAAVRD</sequence>
<feature type="domain" description="HTH marR-type" evidence="1">
    <location>
        <begin position="12"/>
        <end position="145"/>
    </location>
</feature>
<dbReference type="EMBL" id="BAAANY010000039">
    <property type="protein sequence ID" value="GAA1714879.1"/>
    <property type="molecule type" value="Genomic_DNA"/>
</dbReference>
<dbReference type="SUPFAM" id="SSF46785">
    <property type="entry name" value="Winged helix' DNA-binding domain"/>
    <property type="match status" value="1"/>
</dbReference>
<dbReference type="InterPro" id="IPR000835">
    <property type="entry name" value="HTH_MarR-typ"/>
</dbReference>
<keyword evidence="3" id="KW-1185">Reference proteome</keyword>
<name>A0ABN2IZH9_9ACTN</name>
<dbReference type="Pfam" id="PF12802">
    <property type="entry name" value="MarR_2"/>
    <property type="match status" value="1"/>
</dbReference>
<evidence type="ECO:0000313" key="3">
    <source>
        <dbReference type="Proteomes" id="UP001500618"/>
    </source>
</evidence>
<evidence type="ECO:0000313" key="2">
    <source>
        <dbReference type="EMBL" id="GAA1714879.1"/>
    </source>
</evidence>
<dbReference type="PANTHER" id="PTHR33164:SF57">
    <property type="entry name" value="MARR-FAMILY TRANSCRIPTIONAL REGULATOR"/>
    <property type="match status" value="1"/>
</dbReference>
<dbReference type="InterPro" id="IPR039422">
    <property type="entry name" value="MarR/SlyA-like"/>
</dbReference>
<accession>A0ABN2IZH9</accession>
<gene>
    <name evidence="2" type="ORF">GCM10009765_74730</name>
</gene>
<dbReference type="InterPro" id="IPR036388">
    <property type="entry name" value="WH-like_DNA-bd_sf"/>
</dbReference>
<protein>
    <recommendedName>
        <fullName evidence="1">HTH marR-type domain-containing protein</fullName>
    </recommendedName>
</protein>